<accession>A0A4R0MBR1</accession>
<proteinExistence type="predicted"/>
<dbReference type="OrthoDB" id="868093at2"/>
<dbReference type="EMBL" id="SJSM01000036">
    <property type="protein sequence ID" value="TCC83758.1"/>
    <property type="molecule type" value="Genomic_DNA"/>
</dbReference>
<reference evidence="2 3" key="1">
    <citation type="submission" date="2019-02" db="EMBL/GenBank/DDBJ databases">
        <title>Pedobacter sp. RP-3-8 sp. nov., isolated from Arctic soil.</title>
        <authorList>
            <person name="Dahal R.H."/>
        </authorList>
    </citation>
    <scope>NUCLEOTIDE SEQUENCE [LARGE SCALE GENOMIC DNA]</scope>
    <source>
        <strain evidence="2 3">RP-3-8</strain>
    </source>
</reference>
<keyword evidence="3" id="KW-1185">Reference proteome</keyword>
<comment type="caution">
    <text evidence="2">The sequence shown here is derived from an EMBL/GenBank/DDBJ whole genome shotgun (WGS) entry which is preliminary data.</text>
</comment>
<evidence type="ECO:0000313" key="3">
    <source>
        <dbReference type="Proteomes" id="UP000291117"/>
    </source>
</evidence>
<gene>
    <name evidence="2" type="ORF">EZ444_25965</name>
</gene>
<dbReference type="PROSITE" id="PS51257">
    <property type="entry name" value="PROKAR_LIPOPROTEIN"/>
    <property type="match status" value="1"/>
</dbReference>
<evidence type="ECO:0000256" key="1">
    <source>
        <dbReference type="SAM" id="SignalP"/>
    </source>
</evidence>
<feature type="signal peptide" evidence="1">
    <location>
        <begin position="1"/>
        <end position="19"/>
    </location>
</feature>
<dbReference type="Proteomes" id="UP000291117">
    <property type="component" value="Unassembled WGS sequence"/>
</dbReference>
<evidence type="ECO:0000313" key="2">
    <source>
        <dbReference type="EMBL" id="TCC83758.1"/>
    </source>
</evidence>
<keyword evidence="1" id="KW-0732">Signal</keyword>
<dbReference type="RefSeq" id="WP_131612825.1">
    <property type="nucleotide sequence ID" value="NZ_SJSM01000036.1"/>
</dbReference>
<sequence>MKKLTILYLSFAILGLFSACDRTEDPIYEKLSDDHYPVIVQNTNFFTPAVPSAGYVKGTAIKIEFDYFVREPINEIQFWEKIGAADSVALFKGAAVPAFSKIKNCDTLIYNYIVPSAPASGTTIAIRGRVVNKNGLTKDRVLTYRIR</sequence>
<feature type="chain" id="PRO_5020581703" evidence="1">
    <location>
        <begin position="20"/>
        <end position="147"/>
    </location>
</feature>
<dbReference type="AlphaFoldDB" id="A0A4R0MBR1"/>
<organism evidence="2 3">
    <name type="scientific">Pedobacter hiemivivus</name>
    <dbReference type="NCBI Taxonomy" id="2530454"/>
    <lineage>
        <taxon>Bacteria</taxon>
        <taxon>Pseudomonadati</taxon>
        <taxon>Bacteroidota</taxon>
        <taxon>Sphingobacteriia</taxon>
        <taxon>Sphingobacteriales</taxon>
        <taxon>Sphingobacteriaceae</taxon>
        <taxon>Pedobacter</taxon>
    </lineage>
</organism>
<name>A0A4R0MBR1_9SPHI</name>
<protein>
    <submittedName>
        <fullName evidence="2">Uncharacterized protein</fullName>
    </submittedName>
</protein>